<dbReference type="InterPro" id="IPR050920">
    <property type="entry name" value="Nematode_rcpt-like_delta"/>
</dbReference>
<dbReference type="PANTHER" id="PTHR22945">
    <property type="entry name" value="SERPENTINE RECEPTOR, CLASS D DELTA"/>
    <property type="match status" value="1"/>
</dbReference>
<protein>
    <submittedName>
        <fullName evidence="6">G protein-coupled receptor</fullName>
    </submittedName>
</protein>
<accession>A0A8R1UWJ1</accession>
<dbReference type="InterPro" id="IPR019421">
    <property type="entry name" value="7TM_GPCR_serpentine_rcpt_Srd"/>
</dbReference>
<keyword evidence="3" id="KW-0812">Transmembrane</keyword>
<dbReference type="Proteomes" id="UP000005239">
    <property type="component" value="Unassembled WGS sequence"/>
</dbReference>
<name>A0A2A6C3V5_PRIPA</name>
<comment type="subcellular location">
    <subcellularLocation>
        <location evidence="1">Membrane</location>
        <topology evidence="1">Multi-pass membrane protein</topology>
    </subcellularLocation>
</comment>
<keyword evidence="7" id="KW-1185">Reference proteome</keyword>
<evidence type="ECO:0000256" key="1">
    <source>
        <dbReference type="ARBA" id="ARBA00004141"/>
    </source>
</evidence>
<evidence type="ECO:0000256" key="2">
    <source>
        <dbReference type="ARBA" id="ARBA00009166"/>
    </source>
</evidence>
<accession>A0A2A6C3V5</accession>
<gene>
    <name evidence="6" type="primary">WBGene00279101</name>
</gene>
<evidence type="ECO:0000256" key="4">
    <source>
        <dbReference type="ARBA" id="ARBA00022989"/>
    </source>
</evidence>
<organism evidence="6 7">
    <name type="scientific">Pristionchus pacificus</name>
    <name type="common">Parasitic nematode worm</name>
    <dbReference type="NCBI Taxonomy" id="54126"/>
    <lineage>
        <taxon>Eukaryota</taxon>
        <taxon>Metazoa</taxon>
        <taxon>Ecdysozoa</taxon>
        <taxon>Nematoda</taxon>
        <taxon>Chromadorea</taxon>
        <taxon>Rhabditida</taxon>
        <taxon>Rhabditina</taxon>
        <taxon>Diplogasteromorpha</taxon>
        <taxon>Diplogasteroidea</taxon>
        <taxon>Neodiplogasteridae</taxon>
        <taxon>Pristionchus</taxon>
    </lineage>
</organism>
<reference evidence="7" key="1">
    <citation type="journal article" date="2008" name="Nat. Genet.">
        <title>The Pristionchus pacificus genome provides a unique perspective on nematode lifestyle and parasitism.</title>
        <authorList>
            <person name="Dieterich C."/>
            <person name="Clifton S.W."/>
            <person name="Schuster L.N."/>
            <person name="Chinwalla A."/>
            <person name="Delehaunty K."/>
            <person name="Dinkelacker I."/>
            <person name="Fulton L."/>
            <person name="Fulton R."/>
            <person name="Godfrey J."/>
            <person name="Minx P."/>
            <person name="Mitreva M."/>
            <person name="Roeseler W."/>
            <person name="Tian H."/>
            <person name="Witte H."/>
            <person name="Yang S.P."/>
            <person name="Wilson R.K."/>
            <person name="Sommer R.J."/>
        </authorList>
    </citation>
    <scope>NUCLEOTIDE SEQUENCE [LARGE SCALE GENOMIC DNA]</scope>
    <source>
        <strain evidence="7">PS312</strain>
    </source>
</reference>
<proteinExistence type="inferred from homology"/>
<dbReference type="GO" id="GO:0016020">
    <property type="term" value="C:membrane"/>
    <property type="evidence" value="ECO:0007669"/>
    <property type="project" value="UniProtKB-SubCell"/>
</dbReference>
<dbReference type="EnsemblMetazoa" id="PPA40732.1">
    <property type="protein sequence ID" value="PPA40732.1"/>
    <property type="gene ID" value="WBGene00279101"/>
</dbReference>
<comment type="similarity">
    <text evidence="2">Belongs to the nematode receptor-like protein srd family.</text>
</comment>
<dbReference type="PANTHER" id="PTHR22945:SF40">
    <property type="entry name" value="SERPENTINE RECEPTOR, CLASS D (DELTA)-RELATED"/>
    <property type="match status" value="1"/>
</dbReference>
<reference evidence="6" key="2">
    <citation type="submission" date="2022-06" db="UniProtKB">
        <authorList>
            <consortium name="EnsemblMetazoa"/>
        </authorList>
    </citation>
    <scope>IDENTIFICATION</scope>
    <source>
        <strain evidence="6">PS312</strain>
    </source>
</reference>
<dbReference type="Pfam" id="PF10317">
    <property type="entry name" value="7TM_GPCR_Srd"/>
    <property type="match status" value="1"/>
</dbReference>
<keyword evidence="5" id="KW-0472">Membrane</keyword>
<sequence length="167" mass="18957">MFTANDRLHLSIQFIIVTLAVTSNILLLVIIYKRTPAKMRVFSIFLVNNAIVDLISAISGGLACSRNFLQKFLPTTRISDLSMCSTDHSILHFVQLSTLSPIQAVLHNFSSWLLLLTFLFYRMYILRVSQPHRHAKVVIWIMGIVSWAPAVIQIVIQSGNTIRITKF</sequence>
<keyword evidence="4" id="KW-1133">Transmembrane helix</keyword>
<dbReference type="SUPFAM" id="SSF81321">
    <property type="entry name" value="Family A G protein-coupled receptor-like"/>
    <property type="match status" value="1"/>
</dbReference>
<evidence type="ECO:0000256" key="3">
    <source>
        <dbReference type="ARBA" id="ARBA00022692"/>
    </source>
</evidence>
<dbReference type="AlphaFoldDB" id="A0A2A6C3V5"/>
<evidence type="ECO:0000313" key="6">
    <source>
        <dbReference type="EnsemblMetazoa" id="PPA40732.1"/>
    </source>
</evidence>
<evidence type="ECO:0000313" key="7">
    <source>
        <dbReference type="Proteomes" id="UP000005239"/>
    </source>
</evidence>
<evidence type="ECO:0000256" key="5">
    <source>
        <dbReference type="ARBA" id="ARBA00023136"/>
    </source>
</evidence>